<feature type="domain" description="PAC" evidence="3">
    <location>
        <begin position="394"/>
        <end position="447"/>
    </location>
</feature>
<dbReference type="CDD" id="cd01948">
    <property type="entry name" value="EAL"/>
    <property type="match status" value="1"/>
</dbReference>
<gene>
    <name evidence="6" type="ORF">F3W81_05835</name>
</gene>
<dbReference type="PROSITE" id="PS50887">
    <property type="entry name" value="GGDEF"/>
    <property type="match status" value="1"/>
</dbReference>
<dbReference type="Gene3D" id="3.20.20.450">
    <property type="entry name" value="EAL domain"/>
    <property type="match status" value="1"/>
</dbReference>
<dbReference type="InterPro" id="IPR000700">
    <property type="entry name" value="PAS-assoc_C"/>
</dbReference>
<dbReference type="PANTHER" id="PTHR44757">
    <property type="entry name" value="DIGUANYLATE CYCLASE DGCP"/>
    <property type="match status" value="1"/>
</dbReference>
<dbReference type="InterPro" id="IPR035965">
    <property type="entry name" value="PAS-like_dom_sf"/>
</dbReference>
<evidence type="ECO:0000259" key="5">
    <source>
        <dbReference type="PROSITE" id="PS50887"/>
    </source>
</evidence>
<sequence length="1023" mass="113860">MQGRVGLCYTWRMSVNTPGNNALEAFLAQLVASLVVDGAVLDEKLIVRYTTPGFARRFGAPNPVGHCILDCIKGAEARAHVAGMAAALSAEQTSTFGEEPFAGPQPTDLSRCAEGNSTADAECNIALPSDFIEVELLQPEMDVRISPLREADGRAYGFFVQEVPDIGISNMPEQNADRVASTSRESAHRILSQLSNAYWESNPVTGAFEASELWYTLRGYRSGETGIEDHETWNVKVHPEDRPALFDYQRKLQTGEADFVPFIYRERHAQGHWMTILCKGAVIERDASGAVVRVAGTDADITASHSAEEYIRDIARLEQRWLIAAEYGQLGLWDNDEVAGTRYVSQTWRAMRGYGPDDAFDESREALAARTHPDDRASLARQIDATVNGNTETVFQEYRERHRDGHWISILSRGRVIARDSQGRASRIIGIDTDITEIKASSEKIFRMSQRLEIAIQATRVGIWDADLAKDEVIWDARMMELYGLDLPPGPIPDGYWEQSIHPDDRDRVLSQSSDVEAGKITFSEDYRVVRPDGSVRFIRSRSTNLFNDTIGHGLIGVDWDVTADVEAADELRRAHALARKRNEELEQARAEMEYNALHDALTDLPNRRFLDRQMKALHGKDHRVAIMQLDLDRFKQINDTLGHAAGDAVLRHVACVMDNLVPNTATVARVGGDEFVVFFEQAPDQDVLAGIAEQIVTELHAPFEVNGKNCRFGVSIGIALGEMPAQTPDEVFENADMALYEAKGSGRGRSVFFSDRMRTAIETKRLLADAFLGGLERDEFFCVYQPQFEAGSLQLSSVEALVRWRRPDGTVELPFVFLDLAEELGVVDRLDQRVLDQVMTDQAHWLTLGLPVPRVSVNVSARRLSDPQLPLRLEKLNIPSGRIAFELLETVFLDTQNPVIAANIAAIRGMGIEIEIDDFGTGHASIVGMLQLQPDRLKIDQQIVRPLTLGEKQGTLVRSIIEIGRMHNIDVIAEGVETADHVRLLTAMGCNYLQGYGLAAPMPEAELREGLRTGSWNMPFET</sequence>
<dbReference type="Proteomes" id="UP000594118">
    <property type="component" value="Chromosome"/>
</dbReference>
<dbReference type="CDD" id="cd01949">
    <property type="entry name" value="GGDEF"/>
    <property type="match status" value="1"/>
</dbReference>
<dbReference type="Gene3D" id="2.10.70.100">
    <property type="match status" value="1"/>
</dbReference>
<dbReference type="InterPro" id="IPR001610">
    <property type="entry name" value="PAC"/>
</dbReference>
<dbReference type="SUPFAM" id="SSF55073">
    <property type="entry name" value="Nucleotide cyclase"/>
    <property type="match status" value="1"/>
</dbReference>
<dbReference type="SUPFAM" id="SSF141868">
    <property type="entry name" value="EAL domain-like"/>
    <property type="match status" value="1"/>
</dbReference>
<dbReference type="InterPro" id="IPR000014">
    <property type="entry name" value="PAS"/>
</dbReference>
<dbReference type="SMART" id="SM00086">
    <property type="entry name" value="PAC"/>
    <property type="match status" value="3"/>
</dbReference>
<dbReference type="InterPro" id="IPR043128">
    <property type="entry name" value="Rev_trsase/Diguanyl_cyclase"/>
</dbReference>
<protein>
    <submittedName>
        <fullName evidence="6">EAL domain-containing protein</fullName>
    </submittedName>
</protein>
<dbReference type="KEGG" id="pshq:F3W81_05835"/>
<dbReference type="EMBL" id="CP045201">
    <property type="protein sequence ID" value="QOL80382.1"/>
    <property type="molecule type" value="Genomic_DNA"/>
</dbReference>
<dbReference type="NCBIfam" id="TIGR00229">
    <property type="entry name" value="sensory_box"/>
    <property type="match status" value="1"/>
</dbReference>
<name>A0A7L9WKB4_9RHOB</name>
<dbReference type="InterPro" id="IPR001633">
    <property type="entry name" value="EAL_dom"/>
</dbReference>
<evidence type="ECO:0000259" key="2">
    <source>
        <dbReference type="PROSITE" id="PS50112"/>
    </source>
</evidence>
<dbReference type="PROSITE" id="PS50113">
    <property type="entry name" value="PAC"/>
    <property type="match status" value="2"/>
</dbReference>
<evidence type="ECO:0000313" key="6">
    <source>
        <dbReference type="EMBL" id="QOL80382.1"/>
    </source>
</evidence>
<keyword evidence="7" id="KW-1185">Reference proteome</keyword>
<dbReference type="SUPFAM" id="SSF55785">
    <property type="entry name" value="PYP-like sensor domain (PAS domain)"/>
    <property type="match status" value="3"/>
</dbReference>
<dbReference type="SMART" id="SM00052">
    <property type="entry name" value="EAL"/>
    <property type="match status" value="1"/>
</dbReference>
<dbReference type="SMART" id="SM00091">
    <property type="entry name" value="PAS"/>
    <property type="match status" value="2"/>
</dbReference>
<keyword evidence="1" id="KW-0175">Coiled coil</keyword>
<dbReference type="InterPro" id="IPR052155">
    <property type="entry name" value="Biofilm_reg_signaling"/>
</dbReference>
<dbReference type="PANTHER" id="PTHR44757:SF2">
    <property type="entry name" value="BIOFILM ARCHITECTURE MAINTENANCE PROTEIN MBAA"/>
    <property type="match status" value="1"/>
</dbReference>
<dbReference type="Pfam" id="PF00563">
    <property type="entry name" value="EAL"/>
    <property type="match status" value="1"/>
</dbReference>
<dbReference type="PROSITE" id="PS50112">
    <property type="entry name" value="PAS"/>
    <property type="match status" value="1"/>
</dbReference>
<feature type="domain" description="PAC" evidence="3">
    <location>
        <begin position="523"/>
        <end position="574"/>
    </location>
</feature>
<evidence type="ECO:0000256" key="1">
    <source>
        <dbReference type="SAM" id="Coils"/>
    </source>
</evidence>
<feature type="domain" description="EAL" evidence="4">
    <location>
        <begin position="765"/>
        <end position="1016"/>
    </location>
</feature>
<proteinExistence type="predicted"/>
<organism evidence="6 7">
    <name type="scientific">Pseudooceanicola spongiae</name>
    <dbReference type="NCBI Taxonomy" id="2613965"/>
    <lineage>
        <taxon>Bacteria</taxon>
        <taxon>Pseudomonadati</taxon>
        <taxon>Pseudomonadota</taxon>
        <taxon>Alphaproteobacteria</taxon>
        <taxon>Rhodobacterales</taxon>
        <taxon>Paracoccaceae</taxon>
        <taxon>Pseudooceanicola</taxon>
    </lineage>
</organism>
<dbReference type="Gene3D" id="3.30.450.20">
    <property type="entry name" value="PAS domain"/>
    <property type="match status" value="3"/>
</dbReference>
<dbReference type="Pfam" id="PF08447">
    <property type="entry name" value="PAS_3"/>
    <property type="match status" value="3"/>
</dbReference>
<dbReference type="Gene3D" id="3.30.70.270">
    <property type="match status" value="1"/>
</dbReference>
<feature type="domain" description="PAS" evidence="2">
    <location>
        <begin position="343"/>
        <end position="390"/>
    </location>
</feature>
<dbReference type="InterPro" id="IPR029787">
    <property type="entry name" value="Nucleotide_cyclase"/>
</dbReference>
<dbReference type="InterPro" id="IPR000160">
    <property type="entry name" value="GGDEF_dom"/>
</dbReference>
<dbReference type="InterPro" id="IPR013655">
    <property type="entry name" value="PAS_fold_3"/>
</dbReference>
<dbReference type="Pfam" id="PF00990">
    <property type="entry name" value="GGDEF"/>
    <property type="match status" value="1"/>
</dbReference>
<accession>A0A7L9WKB4</accession>
<dbReference type="PROSITE" id="PS50883">
    <property type="entry name" value="EAL"/>
    <property type="match status" value="1"/>
</dbReference>
<dbReference type="SMART" id="SM00267">
    <property type="entry name" value="GGDEF"/>
    <property type="match status" value="1"/>
</dbReference>
<feature type="domain" description="GGDEF" evidence="5">
    <location>
        <begin position="623"/>
        <end position="756"/>
    </location>
</feature>
<feature type="coiled-coil region" evidence="1">
    <location>
        <begin position="569"/>
        <end position="596"/>
    </location>
</feature>
<dbReference type="AlphaFoldDB" id="A0A7L9WKB4"/>
<evidence type="ECO:0000313" key="7">
    <source>
        <dbReference type="Proteomes" id="UP000594118"/>
    </source>
</evidence>
<dbReference type="InterPro" id="IPR035919">
    <property type="entry name" value="EAL_sf"/>
</dbReference>
<evidence type="ECO:0000259" key="4">
    <source>
        <dbReference type="PROSITE" id="PS50883"/>
    </source>
</evidence>
<dbReference type="NCBIfam" id="TIGR00254">
    <property type="entry name" value="GGDEF"/>
    <property type="match status" value="1"/>
</dbReference>
<reference evidence="6 7" key="1">
    <citation type="submission" date="2019-10" db="EMBL/GenBank/DDBJ databases">
        <title>Pseudopuniceibacterium sp. HQ09 islated from Antarctica.</title>
        <authorList>
            <person name="Liao L."/>
            <person name="Su S."/>
            <person name="Chen B."/>
            <person name="Yu Y."/>
        </authorList>
    </citation>
    <scope>NUCLEOTIDE SEQUENCE [LARGE SCALE GENOMIC DNA]</scope>
    <source>
        <strain evidence="6 7">HQ09</strain>
    </source>
</reference>
<dbReference type="CDD" id="cd00130">
    <property type="entry name" value="PAS"/>
    <property type="match status" value="2"/>
</dbReference>
<evidence type="ECO:0000259" key="3">
    <source>
        <dbReference type="PROSITE" id="PS50113"/>
    </source>
</evidence>